<evidence type="ECO:0000313" key="3">
    <source>
        <dbReference type="EMBL" id="KTB43078.1"/>
    </source>
</evidence>
<reference evidence="3 4" key="1">
    <citation type="submission" date="2015-12" db="EMBL/GenBank/DDBJ databases">
        <title>Draft genome sequence of Moniliophthora roreri, the causal agent of frosty pod rot of cacao.</title>
        <authorList>
            <person name="Aime M.C."/>
            <person name="Diaz-Valderrama J.R."/>
            <person name="Kijpornyongpan T."/>
            <person name="Phillips-Mora W."/>
        </authorList>
    </citation>
    <scope>NUCLEOTIDE SEQUENCE [LARGE SCALE GENOMIC DNA]</scope>
    <source>
        <strain evidence="3 4">MCA 2952</strain>
    </source>
</reference>
<protein>
    <recommendedName>
        <fullName evidence="2">Reverse transcriptase domain-containing protein</fullName>
    </recommendedName>
</protein>
<dbReference type="Gene3D" id="3.10.10.10">
    <property type="entry name" value="HIV Type 1 Reverse Transcriptase, subunit A, domain 1"/>
    <property type="match status" value="1"/>
</dbReference>
<organism evidence="3 4">
    <name type="scientific">Moniliophthora roreri</name>
    <name type="common">Frosty pod rot fungus</name>
    <name type="synonym">Monilia roreri</name>
    <dbReference type="NCBI Taxonomy" id="221103"/>
    <lineage>
        <taxon>Eukaryota</taxon>
        <taxon>Fungi</taxon>
        <taxon>Dikarya</taxon>
        <taxon>Basidiomycota</taxon>
        <taxon>Agaricomycotina</taxon>
        <taxon>Agaricomycetes</taxon>
        <taxon>Agaricomycetidae</taxon>
        <taxon>Agaricales</taxon>
        <taxon>Marasmiineae</taxon>
        <taxon>Marasmiaceae</taxon>
        <taxon>Moniliophthora</taxon>
    </lineage>
</organism>
<dbReference type="Gene3D" id="3.30.70.270">
    <property type="match status" value="2"/>
</dbReference>
<comment type="caution">
    <text evidence="3">The sequence shown here is derived from an EMBL/GenBank/DDBJ whole genome shotgun (WGS) entry which is preliminary data.</text>
</comment>
<dbReference type="PANTHER" id="PTHR37984">
    <property type="entry name" value="PROTEIN CBG26694"/>
    <property type="match status" value="1"/>
</dbReference>
<dbReference type="EMBL" id="LATX01001252">
    <property type="protein sequence ID" value="KTB43078.1"/>
    <property type="molecule type" value="Genomic_DNA"/>
</dbReference>
<dbReference type="CDD" id="cd01647">
    <property type="entry name" value="RT_LTR"/>
    <property type="match status" value="1"/>
</dbReference>
<feature type="region of interest" description="Disordered" evidence="1">
    <location>
        <begin position="1"/>
        <end position="32"/>
    </location>
</feature>
<feature type="domain" description="Reverse transcriptase" evidence="2">
    <location>
        <begin position="356"/>
        <end position="545"/>
    </location>
</feature>
<dbReference type="Pfam" id="PF00078">
    <property type="entry name" value="RVT_1"/>
    <property type="match status" value="1"/>
</dbReference>
<dbReference type="AlphaFoldDB" id="A0A0W0G394"/>
<proteinExistence type="predicted"/>
<feature type="compositionally biased region" description="Basic and acidic residues" evidence="1">
    <location>
        <begin position="250"/>
        <end position="266"/>
    </location>
</feature>
<evidence type="ECO:0000256" key="1">
    <source>
        <dbReference type="SAM" id="MobiDB-lite"/>
    </source>
</evidence>
<dbReference type="InterPro" id="IPR043502">
    <property type="entry name" value="DNA/RNA_pol_sf"/>
</dbReference>
<dbReference type="PROSITE" id="PS50878">
    <property type="entry name" value="RT_POL"/>
    <property type="match status" value="1"/>
</dbReference>
<feature type="compositionally biased region" description="Low complexity" evidence="1">
    <location>
        <begin position="1"/>
        <end position="16"/>
    </location>
</feature>
<name>A0A0W0G394_MONRR</name>
<dbReference type="PANTHER" id="PTHR37984:SF5">
    <property type="entry name" value="PROTEIN NYNRIN-LIKE"/>
    <property type="match status" value="1"/>
</dbReference>
<dbReference type="Proteomes" id="UP000054988">
    <property type="component" value="Unassembled WGS sequence"/>
</dbReference>
<feature type="region of interest" description="Disordered" evidence="1">
    <location>
        <begin position="248"/>
        <end position="282"/>
    </location>
</feature>
<dbReference type="InterPro" id="IPR050951">
    <property type="entry name" value="Retrovirus_Pol_polyprotein"/>
</dbReference>
<accession>A0A0W0G394</accession>
<dbReference type="SUPFAM" id="SSF56672">
    <property type="entry name" value="DNA/RNA polymerases"/>
    <property type="match status" value="1"/>
</dbReference>
<sequence>MSNATSAASSSSASGSQPARVPSPVPTVSGEGRYGENILYPNGLHPNPYQLLHLFNSEQYDNQIRAAADQHNQLEPCVKSLFFLRTQRKLFERIVESCSLEIVNQVMYACNYKMGLAGPITIPEKCQSTLIPSPSASSTNLDEEPMGMDTLVPTSTISGVSSPDSCPNLSPAAADSLALPIPPPNPTTPSFILTPLPIPTSSLRSSLSTPPPHYSPELRPPLTPEIFRHLRPQFLPKVEHIPVVGGEGMLEERKDEDTEQENRIPENDDAPPTLKLRSPTPLPTPMTQLVARVSALCADWNAISPDIAHSTCAVDASKLSLDIHLATAPTNEGLAALHVEGLIRENVEELMQEYDRDAQLLFVGADLRKTRLLSVEERLAMGWQPPSEFPPMPRLGTVDDMPDTSYDYNTELYGDDLVDKLKTAKVFTKLDLCNGYNNIWIKDGGQWKAAFKTPRGLFEPTVMFFSLTNSPAMFQVFMNDILKDFIEEGWCVVYMDDILIFSDEINLHRLCTRHVLEHLQENNLYLKLEKCKFKVTKTLFLGMVITPGHISMDERKLARIKDWEAPRTIKGVQSFLGFANFYCKFIGKYAELA</sequence>
<dbReference type="InterPro" id="IPR000477">
    <property type="entry name" value="RT_dom"/>
</dbReference>
<evidence type="ECO:0000313" key="4">
    <source>
        <dbReference type="Proteomes" id="UP000054988"/>
    </source>
</evidence>
<dbReference type="InterPro" id="IPR043128">
    <property type="entry name" value="Rev_trsase/Diguanyl_cyclase"/>
</dbReference>
<evidence type="ECO:0000259" key="2">
    <source>
        <dbReference type="PROSITE" id="PS50878"/>
    </source>
</evidence>
<gene>
    <name evidence="3" type="ORF">WG66_4364</name>
</gene>